<dbReference type="OrthoDB" id="3386494at2"/>
<feature type="transmembrane region" description="Helical" evidence="2">
    <location>
        <begin position="79"/>
        <end position="101"/>
    </location>
</feature>
<dbReference type="EMBL" id="STGY01000025">
    <property type="protein sequence ID" value="THV42356.1"/>
    <property type="molecule type" value="Genomic_DNA"/>
</dbReference>
<sequence>MSRTHRAAEPHGDIAPRRPADEGAPPQAAGPPPPEPQWSPIGSQTEGLAAIRAVWERAGETERRIRPGRPVQRKGPKPFAPALAGVLICACVLMFLAWVSAPALWMSLGHSETGTVTVTSCREGFAPSCDGLFEAASAGWTKELRLTGSVTATDVGDVLIAETTGPDASSAYVGGLGGLIWRWAPGLVLFMVFGFVLVAASGANRLFDGRGQAIGLCWAATGAVLVCALAFAW</sequence>
<organism evidence="3 4">
    <name type="scientific">Glycomyces buryatensis</name>
    <dbReference type="NCBI Taxonomy" id="2570927"/>
    <lineage>
        <taxon>Bacteria</taxon>
        <taxon>Bacillati</taxon>
        <taxon>Actinomycetota</taxon>
        <taxon>Actinomycetes</taxon>
        <taxon>Glycomycetales</taxon>
        <taxon>Glycomycetaceae</taxon>
        <taxon>Glycomyces</taxon>
    </lineage>
</organism>
<feature type="region of interest" description="Disordered" evidence="1">
    <location>
        <begin position="1"/>
        <end position="42"/>
    </location>
</feature>
<accession>A0A4V4HSM8</accession>
<keyword evidence="2" id="KW-0472">Membrane</keyword>
<feature type="compositionally biased region" description="Basic and acidic residues" evidence="1">
    <location>
        <begin position="1"/>
        <end position="21"/>
    </location>
</feature>
<feature type="compositionally biased region" description="Pro residues" evidence="1">
    <location>
        <begin position="28"/>
        <end position="37"/>
    </location>
</feature>
<evidence type="ECO:0000256" key="2">
    <source>
        <dbReference type="SAM" id="Phobius"/>
    </source>
</evidence>
<evidence type="ECO:0000313" key="3">
    <source>
        <dbReference type="EMBL" id="THV42356.1"/>
    </source>
</evidence>
<name>A0A4V4HSM8_9ACTN</name>
<feature type="transmembrane region" description="Helical" evidence="2">
    <location>
        <begin position="213"/>
        <end position="232"/>
    </location>
</feature>
<dbReference type="AlphaFoldDB" id="A0A4V4HSM8"/>
<protein>
    <submittedName>
        <fullName evidence="3">Uncharacterized protein</fullName>
    </submittedName>
</protein>
<reference evidence="3 4" key="2">
    <citation type="submission" date="2019-05" db="EMBL/GenBank/DDBJ databases">
        <title>Glycomyces buryatensis sp. nov.</title>
        <authorList>
            <person name="Nikitina E."/>
        </authorList>
    </citation>
    <scope>NUCLEOTIDE SEQUENCE [LARGE SCALE GENOMIC DNA]</scope>
    <source>
        <strain evidence="3 4">18</strain>
    </source>
</reference>
<reference evidence="4" key="1">
    <citation type="submission" date="2019-04" db="EMBL/GenBank/DDBJ databases">
        <title>Nocardioides xinjiangensis sp. nov.</title>
        <authorList>
            <person name="Liu S."/>
        </authorList>
    </citation>
    <scope>NUCLEOTIDE SEQUENCE [LARGE SCALE GENOMIC DNA]</scope>
    <source>
        <strain evidence="4">18</strain>
    </source>
</reference>
<dbReference type="RefSeq" id="WP_136533788.1">
    <property type="nucleotide sequence ID" value="NZ_STGY01000025.1"/>
</dbReference>
<proteinExistence type="predicted"/>
<keyword evidence="4" id="KW-1185">Reference proteome</keyword>
<dbReference type="Proteomes" id="UP000308760">
    <property type="component" value="Unassembled WGS sequence"/>
</dbReference>
<gene>
    <name evidence="3" type="ORF">FAB82_06780</name>
</gene>
<keyword evidence="2" id="KW-0812">Transmembrane</keyword>
<comment type="caution">
    <text evidence="3">The sequence shown here is derived from an EMBL/GenBank/DDBJ whole genome shotgun (WGS) entry which is preliminary data.</text>
</comment>
<evidence type="ECO:0000256" key="1">
    <source>
        <dbReference type="SAM" id="MobiDB-lite"/>
    </source>
</evidence>
<evidence type="ECO:0000313" key="4">
    <source>
        <dbReference type="Proteomes" id="UP000308760"/>
    </source>
</evidence>
<feature type="transmembrane region" description="Helical" evidence="2">
    <location>
        <begin position="180"/>
        <end position="201"/>
    </location>
</feature>
<keyword evidence="2" id="KW-1133">Transmembrane helix</keyword>